<dbReference type="Gene3D" id="1.10.510.10">
    <property type="entry name" value="Transferase(Phosphotransferase) domain 1"/>
    <property type="match status" value="1"/>
</dbReference>
<dbReference type="InterPro" id="IPR000719">
    <property type="entry name" value="Prot_kinase_dom"/>
</dbReference>
<feature type="domain" description="Protein kinase" evidence="1">
    <location>
        <begin position="13"/>
        <end position="199"/>
    </location>
</feature>
<dbReference type="InterPro" id="IPR019647">
    <property type="entry name" value="PhoP_reg_network_YrbL"/>
</dbReference>
<comment type="caution">
    <text evidence="2">The sequence shown here is derived from an EMBL/GenBank/DDBJ whole genome shotgun (WGS) entry which is preliminary data.</text>
</comment>
<evidence type="ECO:0000313" key="3">
    <source>
        <dbReference type="Proteomes" id="UP001607151"/>
    </source>
</evidence>
<evidence type="ECO:0000259" key="1">
    <source>
        <dbReference type="PROSITE" id="PS50011"/>
    </source>
</evidence>
<sequence length="199" mass="23620">MRTNKMNYDFNDKKKWKCIGTGSERTCYLNKKDINQCFKVSEIKKSKQSKREIKYLSFLKKMNIPFTHLPELYGIVKDDKYIGIIQEVIYDDNGSISLNMRNHMEKFSYDDSMQDKLLTCLDELKNYLIEYNIIPCDLVLSNILIQNTKHGWKAIIIDGFGTTEVIPYNNYIPFLGRKKIARKWKRFMNDKVTPYLIKI</sequence>
<reference evidence="2 3" key="1">
    <citation type="submission" date="2024-10" db="EMBL/GenBank/DDBJ databases">
        <authorList>
            <person name="Yibar A."/>
            <person name="Saticioglu I.B."/>
            <person name="Duman M."/>
            <person name="Ajmi N."/>
            <person name="Gurler F."/>
            <person name="Ay H."/>
            <person name="Onuk E."/>
            <person name="Guler S."/>
            <person name="Romalde J.L."/>
        </authorList>
    </citation>
    <scope>NUCLEOTIDE SEQUENCE [LARGE SCALE GENOMIC DNA]</scope>
    <source>
        <strain evidence="2 3">14-MA-B</strain>
    </source>
</reference>
<keyword evidence="3" id="KW-1185">Reference proteome</keyword>
<dbReference type="EMBL" id="JBIHSN010000002">
    <property type="protein sequence ID" value="MFH0264212.1"/>
    <property type="molecule type" value="Genomic_DNA"/>
</dbReference>
<dbReference type="Pfam" id="PF10707">
    <property type="entry name" value="YrbL-PhoP_reg"/>
    <property type="match status" value="1"/>
</dbReference>
<accession>A0ABW7IRE0</accession>
<name>A0ABW7IRE0_9VIBR</name>
<dbReference type="RefSeq" id="WP_394607131.1">
    <property type="nucleotide sequence ID" value="NZ_JBIHSN010000002.1"/>
</dbReference>
<dbReference type="SUPFAM" id="SSF56112">
    <property type="entry name" value="Protein kinase-like (PK-like)"/>
    <property type="match status" value="1"/>
</dbReference>
<organism evidence="2 3">
    <name type="scientific">Vibrio rumoiensis</name>
    <dbReference type="NCBI Taxonomy" id="76258"/>
    <lineage>
        <taxon>Bacteria</taxon>
        <taxon>Pseudomonadati</taxon>
        <taxon>Pseudomonadota</taxon>
        <taxon>Gammaproteobacteria</taxon>
        <taxon>Vibrionales</taxon>
        <taxon>Vibrionaceae</taxon>
        <taxon>Vibrio</taxon>
    </lineage>
</organism>
<dbReference type="Proteomes" id="UP001607151">
    <property type="component" value="Unassembled WGS sequence"/>
</dbReference>
<dbReference type="PROSITE" id="PS50011">
    <property type="entry name" value="PROTEIN_KINASE_DOM"/>
    <property type="match status" value="1"/>
</dbReference>
<dbReference type="InterPro" id="IPR011009">
    <property type="entry name" value="Kinase-like_dom_sf"/>
</dbReference>
<gene>
    <name evidence="2" type="ORF">ACGRQ9_01465</name>
</gene>
<proteinExistence type="predicted"/>
<evidence type="ECO:0000313" key="2">
    <source>
        <dbReference type="EMBL" id="MFH0264212.1"/>
    </source>
</evidence>
<protein>
    <submittedName>
        <fullName evidence="2">YrbL family protein</fullName>
    </submittedName>
</protein>